<gene>
    <name evidence="2" type="ORF">EXIGLDRAFT_739696</name>
</gene>
<protein>
    <submittedName>
        <fullName evidence="2">Uncharacterized protein</fullName>
    </submittedName>
</protein>
<dbReference type="Proteomes" id="UP000077266">
    <property type="component" value="Unassembled WGS sequence"/>
</dbReference>
<organism evidence="2 3">
    <name type="scientific">Exidia glandulosa HHB12029</name>
    <dbReference type="NCBI Taxonomy" id="1314781"/>
    <lineage>
        <taxon>Eukaryota</taxon>
        <taxon>Fungi</taxon>
        <taxon>Dikarya</taxon>
        <taxon>Basidiomycota</taxon>
        <taxon>Agaricomycotina</taxon>
        <taxon>Agaricomycetes</taxon>
        <taxon>Auriculariales</taxon>
        <taxon>Exidiaceae</taxon>
        <taxon>Exidia</taxon>
    </lineage>
</organism>
<feature type="compositionally biased region" description="Low complexity" evidence="1">
    <location>
        <begin position="102"/>
        <end position="118"/>
    </location>
</feature>
<evidence type="ECO:0000256" key="1">
    <source>
        <dbReference type="SAM" id="MobiDB-lite"/>
    </source>
</evidence>
<dbReference type="EMBL" id="KV425953">
    <property type="protein sequence ID" value="KZV95679.1"/>
    <property type="molecule type" value="Genomic_DNA"/>
</dbReference>
<feature type="non-terminal residue" evidence="2">
    <location>
        <position position="159"/>
    </location>
</feature>
<keyword evidence="3" id="KW-1185">Reference proteome</keyword>
<reference evidence="2 3" key="1">
    <citation type="journal article" date="2016" name="Mol. Biol. Evol.">
        <title>Comparative Genomics of Early-Diverging Mushroom-Forming Fungi Provides Insights into the Origins of Lignocellulose Decay Capabilities.</title>
        <authorList>
            <person name="Nagy L.G."/>
            <person name="Riley R."/>
            <person name="Tritt A."/>
            <person name="Adam C."/>
            <person name="Daum C."/>
            <person name="Floudas D."/>
            <person name="Sun H."/>
            <person name="Yadav J.S."/>
            <person name="Pangilinan J."/>
            <person name="Larsson K.H."/>
            <person name="Matsuura K."/>
            <person name="Barry K."/>
            <person name="Labutti K."/>
            <person name="Kuo R."/>
            <person name="Ohm R.A."/>
            <person name="Bhattacharya S.S."/>
            <person name="Shirouzu T."/>
            <person name="Yoshinaga Y."/>
            <person name="Martin F.M."/>
            <person name="Grigoriev I.V."/>
            <person name="Hibbett D.S."/>
        </authorList>
    </citation>
    <scope>NUCLEOTIDE SEQUENCE [LARGE SCALE GENOMIC DNA]</scope>
    <source>
        <strain evidence="2 3">HHB12029</strain>
    </source>
</reference>
<sequence>MTMSRLANMLPRGRSNNPWESRLLSAIEASLQEAQSHRTAKLLRLNNRDLVITALHIFIIGSRGLPPTSRIYGSALYRWCLDLLVVSCGIPPLPPIGRSGDNDSNSSVDSEEGSSVYDPPALRPLAKLLAVINRTHADDLMLKFASAAIGPLIPLQSFS</sequence>
<feature type="region of interest" description="Disordered" evidence="1">
    <location>
        <begin position="96"/>
        <end position="118"/>
    </location>
</feature>
<dbReference type="AlphaFoldDB" id="A0A166AVY9"/>
<evidence type="ECO:0000313" key="2">
    <source>
        <dbReference type="EMBL" id="KZV95679.1"/>
    </source>
</evidence>
<name>A0A166AVY9_EXIGL</name>
<evidence type="ECO:0000313" key="3">
    <source>
        <dbReference type="Proteomes" id="UP000077266"/>
    </source>
</evidence>
<dbReference type="InParanoid" id="A0A166AVY9"/>
<proteinExistence type="predicted"/>
<accession>A0A166AVY9</accession>